<dbReference type="RefSeq" id="WP_036781735.1">
    <property type="nucleotide sequence ID" value="NZ_AVBG01000004.1"/>
</dbReference>
<comment type="caution">
    <text evidence="1">The sequence shown here is derived from an EMBL/GenBank/DDBJ whole genome shotgun (WGS) entry which is preliminary data.</text>
</comment>
<gene>
    <name evidence="1" type="ORF">N780_15300</name>
</gene>
<evidence type="ECO:0000313" key="2">
    <source>
        <dbReference type="Proteomes" id="UP000030153"/>
    </source>
</evidence>
<sequence>MDNICGELGGLAGQLQATFPGGRTTIRYKHMMSIEGSVTIEGDTGSEQVRIAADQYREQIEKQGFDLGNLRQEIRLN</sequence>
<reference evidence="1 2" key="1">
    <citation type="submission" date="2013-08" db="EMBL/GenBank/DDBJ databases">
        <title>Genome of Pontibacillus chungwhensis.</title>
        <authorList>
            <person name="Wang Q."/>
            <person name="Wang G."/>
        </authorList>
    </citation>
    <scope>NUCLEOTIDE SEQUENCE [LARGE SCALE GENOMIC DNA]</scope>
    <source>
        <strain evidence="1 2">BH030062</strain>
    </source>
</reference>
<keyword evidence="2" id="KW-1185">Reference proteome</keyword>
<dbReference type="Proteomes" id="UP000030153">
    <property type="component" value="Unassembled WGS sequence"/>
</dbReference>
<dbReference type="EMBL" id="AVBG01000004">
    <property type="protein sequence ID" value="KGP91977.1"/>
    <property type="molecule type" value="Genomic_DNA"/>
</dbReference>
<protein>
    <submittedName>
        <fullName evidence="1">Uncharacterized protein</fullName>
    </submittedName>
</protein>
<evidence type="ECO:0000313" key="1">
    <source>
        <dbReference type="EMBL" id="KGP91977.1"/>
    </source>
</evidence>
<name>A0A0A2UUK9_9BACI</name>
<dbReference type="AlphaFoldDB" id="A0A0A2UUK9"/>
<organism evidence="1 2">
    <name type="scientific">Pontibacillus chungwhensis BH030062</name>
    <dbReference type="NCBI Taxonomy" id="1385513"/>
    <lineage>
        <taxon>Bacteria</taxon>
        <taxon>Bacillati</taxon>
        <taxon>Bacillota</taxon>
        <taxon>Bacilli</taxon>
        <taxon>Bacillales</taxon>
        <taxon>Bacillaceae</taxon>
        <taxon>Pontibacillus</taxon>
    </lineage>
</organism>
<proteinExistence type="predicted"/>
<accession>A0A0A2UUK9</accession>